<name>A0A7Z0WRJ8_9PSEU</name>
<dbReference type="AlphaFoldDB" id="A0A7Z0WRJ8"/>
<sequence>MTKAAPPGGLALNVARRVAERVLWTRVALRRRIEARSGEPRPVPPPMPDTDLLRDSASWQAAVAECKRLKLPLHRDIPKNWDALGAVGTVLRTVGREAAVLDAGAARYSSILPWLRLYGLTDLVGINLEFGSQVRRSGVRFRYGDITATDFPDARFDAVTCMSVIEHGVELGPFAAECARIVRPGGLVIVATDYDMEPPDTTGVTAYGQPVHIFSPDDIREFVWLAAKHGLALRGELRLEHIERPVYWNRTRLDYTFIRLAFDRV</sequence>
<dbReference type="InterPro" id="IPR013216">
    <property type="entry name" value="Methyltransf_11"/>
</dbReference>
<organism evidence="2 3">
    <name type="scientific">Actinophytocola xinjiangensis</name>
    <dbReference type="NCBI Taxonomy" id="485602"/>
    <lineage>
        <taxon>Bacteria</taxon>
        <taxon>Bacillati</taxon>
        <taxon>Actinomycetota</taxon>
        <taxon>Actinomycetes</taxon>
        <taxon>Pseudonocardiales</taxon>
        <taxon>Pseudonocardiaceae</taxon>
    </lineage>
</organism>
<feature type="domain" description="Methyltransferase type 11" evidence="1">
    <location>
        <begin position="110"/>
        <end position="190"/>
    </location>
</feature>
<dbReference type="Gene3D" id="3.40.50.150">
    <property type="entry name" value="Vaccinia Virus protein VP39"/>
    <property type="match status" value="1"/>
</dbReference>
<evidence type="ECO:0000313" key="3">
    <source>
        <dbReference type="Proteomes" id="UP000185696"/>
    </source>
</evidence>
<comment type="caution">
    <text evidence="2">The sequence shown here is derived from an EMBL/GenBank/DDBJ whole genome shotgun (WGS) entry which is preliminary data.</text>
</comment>
<reference evidence="2 3" key="1">
    <citation type="submission" date="2016-12" db="EMBL/GenBank/DDBJ databases">
        <title>The draft genome sequence of Actinophytocola xinjiangensis.</title>
        <authorList>
            <person name="Wang W."/>
            <person name="Yuan L."/>
        </authorList>
    </citation>
    <scope>NUCLEOTIDE SEQUENCE [LARGE SCALE GENOMIC DNA]</scope>
    <source>
        <strain evidence="2 3">CGMCC 4.4663</strain>
    </source>
</reference>
<dbReference type="SUPFAM" id="SSF53335">
    <property type="entry name" value="S-adenosyl-L-methionine-dependent methyltransferases"/>
    <property type="match status" value="1"/>
</dbReference>
<dbReference type="GO" id="GO:0008757">
    <property type="term" value="F:S-adenosylmethionine-dependent methyltransferase activity"/>
    <property type="evidence" value="ECO:0007669"/>
    <property type="project" value="InterPro"/>
</dbReference>
<keyword evidence="3" id="KW-1185">Reference proteome</keyword>
<evidence type="ECO:0000259" key="1">
    <source>
        <dbReference type="Pfam" id="PF08241"/>
    </source>
</evidence>
<dbReference type="InterPro" id="IPR029063">
    <property type="entry name" value="SAM-dependent_MTases_sf"/>
</dbReference>
<dbReference type="RefSeq" id="WP_075131553.1">
    <property type="nucleotide sequence ID" value="NZ_MSIF01000002.1"/>
</dbReference>
<dbReference type="OrthoDB" id="9810247at2"/>
<gene>
    <name evidence="2" type="ORF">BLA60_04940</name>
</gene>
<dbReference type="Pfam" id="PF08241">
    <property type="entry name" value="Methyltransf_11"/>
    <property type="match status" value="1"/>
</dbReference>
<protein>
    <recommendedName>
        <fullName evidence="1">Methyltransferase type 11 domain-containing protein</fullName>
    </recommendedName>
</protein>
<accession>A0A7Z0WRJ8</accession>
<proteinExistence type="predicted"/>
<evidence type="ECO:0000313" key="2">
    <source>
        <dbReference type="EMBL" id="OLF12647.1"/>
    </source>
</evidence>
<dbReference type="EMBL" id="MSIF01000002">
    <property type="protein sequence ID" value="OLF12647.1"/>
    <property type="molecule type" value="Genomic_DNA"/>
</dbReference>
<dbReference type="Proteomes" id="UP000185696">
    <property type="component" value="Unassembled WGS sequence"/>
</dbReference>